<dbReference type="Proteomes" id="UP000712007">
    <property type="component" value="Unassembled WGS sequence"/>
</dbReference>
<reference evidence="2" key="1">
    <citation type="submission" date="2020-10" db="EMBL/GenBank/DDBJ databases">
        <authorList>
            <person name="Gilroy R."/>
        </authorList>
    </citation>
    <scope>NUCLEOTIDE SEQUENCE</scope>
    <source>
        <strain evidence="2">3924</strain>
    </source>
</reference>
<dbReference type="AlphaFoldDB" id="A0A940IE98"/>
<gene>
    <name evidence="2" type="ORF">IAC51_01815</name>
</gene>
<dbReference type="InterPro" id="IPR026444">
    <property type="entry name" value="Secre_tail"/>
</dbReference>
<proteinExistence type="predicted"/>
<dbReference type="InterPro" id="IPR013783">
    <property type="entry name" value="Ig-like_fold"/>
</dbReference>
<accession>A0A940IE98</accession>
<dbReference type="EMBL" id="JADIMV010000034">
    <property type="protein sequence ID" value="MBO8439367.1"/>
    <property type="molecule type" value="Genomic_DNA"/>
</dbReference>
<evidence type="ECO:0000313" key="3">
    <source>
        <dbReference type="Proteomes" id="UP000712007"/>
    </source>
</evidence>
<dbReference type="Gene3D" id="2.60.40.10">
    <property type="entry name" value="Immunoglobulins"/>
    <property type="match status" value="1"/>
</dbReference>
<comment type="caution">
    <text evidence="2">The sequence shown here is derived from an EMBL/GenBank/DDBJ whole genome shotgun (WGS) entry which is preliminary data.</text>
</comment>
<dbReference type="PROSITE" id="PS50093">
    <property type="entry name" value="PKD"/>
    <property type="match status" value="1"/>
</dbReference>
<reference evidence="2" key="2">
    <citation type="journal article" date="2021" name="PeerJ">
        <title>Extensive microbial diversity within the chicken gut microbiome revealed by metagenomics and culture.</title>
        <authorList>
            <person name="Gilroy R."/>
            <person name="Ravi A."/>
            <person name="Getino M."/>
            <person name="Pursley I."/>
            <person name="Horton D.L."/>
            <person name="Alikhan N.F."/>
            <person name="Baker D."/>
            <person name="Gharbi K."/>
            <person name="Hall N."/>
            <person name="Watson M."/>
            <person name="Adriaenssens E.M."/>
            <person name="Foster-Nyarko E."/>
            <person name="Jarju S."/>
            <person name="Secka A."/>
            <person name="Antonio M."/>
            <person name="Oren A."/>
            <person name="Chaudhuri R.R."/>
            <person name="La Ragione R."/>
            <person name="Hildebrand F."/>
            <person name="Pallen M.J."/>
        </authorList>
    </citation>
    <scope>NUCLEOTIDE SEQUENCE</scope>
    <source>
        <strain evidence="2">3924</strain>
    </source>
</reference>
<dbReference type="InterPro" id="IPR000601">
    <property type="entry name" value="PKD_dom"/>
</dbReference>
<dbReference type="NCBIfam" id="TIGR04183">
    <property type="entry name" value="Por_Secre_tail"/>
    <property type="match status" value="1"/>
</dbReference>
<dbReference type="SUPFAM" id="SSF49299">
    <property type="entry name" value="PKD domain"/>
    <property type="match status" value="1"/>
</dbReference>
<protein>
    <submittedName>
        <fullName evidence="2">T9SS type A sorting domain-containing protein</fullName>
    </submittedName>
</protein>
<feature type="domain" description="PKD" evidence="1">
    <location>
        <begin position="615"/>
        <end position="636"/>
    </location>
</feature>
<evidence type="ECO:0000259" key="1">
    <source>
        <dbReference type="PROSITE" id="PS50093"/>
    </source>
</evidence>
<sequence length="1023" mass="112781">MPLCLLSLSGAAQVAGYSCDFEDSTQDTLWELNAGPFGERCTNKWYIGTGANNGGERGMYISYDDGKTAGYISGSGKGQVVSAYTLISHLPADNYEISFDWQAMGMDEDALYVCWVPESVFSNSTDQTSSLPTYVSDYGIRVGGRSGLNNSLWNSSYGSFHHDGTPHKLCFVWRNGVSGSVSPAGCVDNIMIIPLSSCKKPTEITLTPTDTVIGIKWDGKSDAYDIRIKSRENGQWYEFWNHPSDSIAVSGIPEGTIEVYVRAHCDDFYSVWVSKVEFIYYPGLRCVDFLNIHSKNCFYGTTQNPAASTGMVDAGYESENSRHTIHYLDYETDPRTNDALKTVSDFDIASVRLGNWLVNSQAERIEYEYTVDEDESAVLLLHYAVVLQLPDHDKERQPRFTLKVTDAKGNALDEDGCTEADFAEGFETSGSEGWVQIGEAGDDDAVVWKDWTTVGVNLEKYAGQKLKIALTTYDCADGAHYGYAYFAVSCTSGKLEMLGCGESENNKFRAPDGFLYRWYKRTEPDITVSEEQELSLVQGDTTTYCCDVILKMNENCYFTLTANALPRFPVAAAQYEMVVRDCQNVVKFTDESHVVFRRGDEDVISEEELCDSVIWNFGDGSYSREWSPEHVFPYEGGTFEVTQRVFLAGECDSVSTYMVEVPAMDIPRDTIHAVICDGESYPFADGNYFVTGCFSDTIIGGAADGCDSISVLDLTVGEVYEINDTAITCTDNLPYMFNGKPLTETGIYTDTFRTVYDCDSVVTLDLTVNESLNIDFPLEVDVCADAGVADIPYTVTSGVATSYDVVFADGAMEDVDSGIPDAETFPIPLPEEVVPGRYAMEIRFANADCGDVVREAVLNVLYPDSIVVQRWNDVLAVRNAEWNGGYEFVAYQWYKDGQPLTGEIGSVLYQTDGLDPAGMYYVGLTRTDGVTVNSCAVKPERYGDGEIEVTPTVTFSGGSVTLKSSAPGVMRVWSVTGQLVSTEEFSTGETSVVINGTPGTYLVEIRLKDGHTKVEKIMVRDVR</sequence>
<dbReference type="InterPro" id="IPR035986">
    <property type="entry name" value="PKD_dom_sf"/>
</dbReference>
<evidence type="ECO:0000313" key="2">
    <source>
        <dbReference type="EMBL" id="MBO8439367.1"/>
    </source>
</evidence>
<name>A0A940IE98_9BACT</name>
<organism evidence="2 3">
    <name type="scientific">Candidatus Aphodosoma intestinipullorum</name>
    <dbReference type="NCBI Taxonomy" id="2840674"/>
    <lineage>
        <taxon>Bacteria</taxon>
        <taxon>Pseudomonadati</taxon>
        <taxon>Bacteroidota</taxon>
        <taxon>Bacteroidia</taxon>
        <taxon>Bacteroidales</taxon>
        <taxon>Candidatus Aphodosoma</taxon>
    </lineage>
</organism>